<dbReference type="InterPro" id="IPR045864">
    <property type="entry name" value="aa-tRNA-synth_II/BPL/LPL"/>
</dbReference>
<dbReference type="EC" id="6.3.4.15" evidence="3"/>
<protein>
    <submittedName>
        <fullName evidence="3">Biotin-protein ligase</fullName>
        <ecNumber evidence="3">6.3.4.15</ecNumber>
    </submittedName>
</protein>
<dbReference type="Pfam" id="PF03099">
    <property type="entry name" value="BPL_LplA_LipB"/>
    <property type="match status" value="1"/>
</dbReference>
<keyword evidence="4" id="KW-1185">Reference proteome</keyword>
<evidence type="ECO:0000259" key="2">
    <source>
        <dbReference type="PROSITE" id="PS51733"/>
    </source>
</evidence>
<dbReference type="KEGG" id="slr:L21SP2_2806"/>
<accession>V5WM26</accession>
<dbReference type="AlphaFoldDB" id="V5WM26"/>
<dbReference type="GO" id="GO:0004077">
    <property type="term" value="F:biotin--[biotin carboxyl-carrier protein] ligase activity"/>
    <property type="evidence" value="ECO:0007669"/>
    <property type="project" value="UniProtKB-EC"/>
</dbReference>
<dbReference type="RefSeq" id="WP_024269053.1">
    <property type="nucleotide sequence ID" value="NC_023035.1"/>
</dbReference>
<dbReference type="InterPro" id="IPR004143">
    <property type="entry name" value="BPL_LPL_catalytic"/>
</dbReference>
<name>V5WM26_9SPIO</name>
<dbReference type="Proteomes" id="UP000018680">
    <property type="component" value="Chromosome"/>
</dbReference>
<dbReference type="PANTHER" id="PTHR12835">
    <property type="entry name" value="BIOTIN PROTEIN LIGASE"/>
    <property type="match status" value="1"/>
</dbReference>
<dbReference type="eggNOG" id="COG0340">
    <property type="taxonomic scope" value="Bacteria"/>
</dbReference>
<proteinExistence type="predicted"/>
<dbReference type="InterPro" id="IPR004408">
    <property type="entry name" value="Biotin_CoA_COase_ligase"/>
</dbReference>
<dbReference type="EMBL" id="CP006939">
    <property type="protein sequence ID" value="AHC16156.1"/>
    <property type="molecule type" value="Genomic_DNA"/>
</dbReference>
<dbReference type="Gene3D" id="3.30.930.10">
    <property type="entry name" value="Bira Bifunctional Protein, Domain 2"/>
    <property type="match status" value="1"/>
</dbReference>
<sequence>MFHSGISVLHFQELDSTNAYAVSRLGQLSHHSLIISDIQTAGRGRQQRHWDSSFQGNLYMTLVEKQVPRQLNPANFTQLMAVSVRSAGLEAGYDLRIKWPNDLMLKGGKVGGILSEARFRGQSFAGLVIGLGVNLKEAPVLQSDAPYAAVSFADSGDESGRAQPLERDEFAASVIRHYMERYENFLESGFRAIAREYRAGLSEYRRPVFIESDGFSREHRFEEVNDAGEIVVRSPEGQLRTIQAGDVR</sequence>
<organism evidence="3 4">
    <name type="scientific">Salinispira pacifica</name>
    <dbReference type="NCBI Taxonomy" id="1307761"/>
    <lineage>
        <taxon>Bacteria</taxon>
        <taxon>Pseudomonadati</taxon>
        <taxon>Spirochaetota</taxon>
        <taxon>Spirochaetia</taxon>
        <taxon>Spirochaetales</taxon>
        <taxon>Spirochaetaceae</taxon>
        <taxon>Salinispira</taxon>
    </lineage>
</organism>
<dbReference type="PROSITE" id="PS51733">
    <property type="entry name" value="BPL_LPL_CATALYTIC"/>
    <property type="match status" value="1"/>
</dbReference>
<dbReference type="NCBIfam" id="TIGR00121">
    <property type="entry name" value="birA_ligase"/>
    <property type="match status" value="1"/>
</dbReference>
<evidence type="ECO:0000313" key="4">
    <source>
        <dbReference type="Proteomes" id="UP000018680"/>
    </source>
</evidence>
<evidence type="ECO:0000313" key="3">
    <source>
        <dbReference type="EMBL" id="AHC16156.1"/>
    </source>
</evidence>
<evidence type="ECO:0000256" key="1">
    <source>
        <dbReference type="ARBA" id="ARBA00022598"/>
    </source>
</evidence>
<dbReference type="STRING" id="1307761.L21SP2_2806"/>
<feature type="domain" description="BPL/LPL catalytic" evidence="2">
    <location>
        <begin position="3"/>
        <end position="186"/>
    </location>
</feature>
<keyword evidence="1 3" id="KW-0436">Ligase</keyword>
<dbReference type="GO" id="GO:0005737">
    <property type="term" value="C:cytoplasm"/>
    <property type="evidence" value="ECO:0007669"/>
    <property type="project" value="TreeGrafter"/>
</dbReference>
<gene>
    <name evidence="3" type="ORF">L21SP2_2806</name>
</gene>
<dbReference type="SUPFAM" id="SSF55681">
    <property type="entry name" value="Class II aaRS and biotin synthetases"/>
    <property type="match status" value="1"/>
</dbReference>
<reference evidence="3 4" key="1">
    <citation type="journal article" date="2015" name="Stand. Genomic Sci.">
        <title>Complete genome sequence and description of Salinispira pacifica gen. nov., sp. nov., a novel spirochaete isolated form a hypersaline microbial mat.</title>
        <authorList>
            <person name="Ben Hania W."/>
            <person name="Joseph M."/>
            <person name="Schumann P."/>
            <person name="Bunk B."/>
            <person name="Fiebig A."/>
            <person name="Sproer C."/>
            <person name="Klenk H.P."/>
            <person name="Fardeau M.L."/>
            <person name="Spring S."/>
        </authorList>
    </citation>
    <scope>NUCLEOTIDE SEQUENCE [LARGE SCALE GENOMIC DNA]</scope>
    <source>
        <strain evidence="3 4">L21-RPul-D2</strain>
    </source>
</reference>
<dbReference type="HOGENOM" id="CLU_051096_4_1_12"/>
<dbReference type="CDD" id="cd16442">
    <property type="entry name" value="BPL"/>
    <property type="match status" value="1"/>
</dbReference>
<dbReference type="PANTHER" id="PTHR12835:SF5">
    <property type="entry name" value="BIOTIN--PROTEIN LIGASE"/>
    <property type="match status" value="1"/>
</dbReference>